<dbReference type="InterPro" id="IPR033907">
    <property type="entry name" value="Endolysin_autolysin"/>
</dbReference>
<sequence>MKISDKGVAFIAAHEGVVPGPYLDSVGVWTVYVGHTAAAGAPIPADMPRGMPADLDAALREAFAVFKRDLAKYQADVLRVMGNTPMEQHEFDAACSFHYNSGAIARAAWVDLWKRGQKADAARSMLANWRKPAEIIGRRTAERDLFLTGSYGADKATVWQVNMAGKIVWKQARRLSQDDILRLMAEVSPTAGYPTLKRGDKGEMVKRAQVLLLEAGFDPNGLDGVFGPGTEKAAIAWQKSVGLVADGIIGPASWPKLMEQ</sequence>
<dbReference type="InterPro" id="IPR002477">
    <property type="entry name" value="Peptidoglycan-bd-like"/>
</dbReference>
<dbReference type="Pfam" id="PF01471">
    <property type="entry name" value="PG_binding_1"/>
    <property type="match status" value="1"/>
</dbReference>
<keyword evidence="4" id="KW-0326">Glycosidase</keyword>
<dbReference type="InterPro" id="IPR002196">
    <property type="entry name" value="Glyco_hydro_24"/>
</dbReference>
<dbReference type="InterPro" id="IPR036366">
    <property type="entry name" value="PGBDSf"/>
</dbReference>
<dbReference type="CDD" id="cd00737">
    <property type="entry name" value="lyz_endolysin_autolysin"/>
    <property type="match status" value="1"/>
</dbReference>
<dbReference type="InterPro" id="IPR051018">
    <property type="entry name" value="Bacteriophage_GH24"/>
</dbReference>
<dbReference type="SUPFAM" id="SSF47090">
    <property type="entry name" value="PGBD-like"/>
    <property type="match status" value="1"/>
</dbReference>
<comment type="catalytic activity">
    <reaction evidence="4">
        <text>Hydrolysis of (1-&gt;4)-beta-linkages between N-acetylmuramic acid and N-acetyl-D-glucosamine residues in a peptidoglycan and between N-acetyl-D-glucosamine residues in chitodextrins.</text>
        <dbReference type="EC" id="3.2.1.17"/>
    </reaction>
</comment>
<evidence type="ECO:0000256" key="2">
    <source>
        <dbReference type="ARBA" id="ARBA00022638"/>
    </source>
</evidence>
<dbReference type="GO" id="GO:0016998">
    <property type="term" value="P:cell wall macromolecule catabolic process"/>
    <property type="evidence" value="ECO:0007669"/>
    <property type="project" value="InterPro"/>
</dbReference>
<dbReference type="InterPro" id="IPR023346">
    <property type="entry name" value="Lysozyme-like_dom_sf"/>
</dbReference>
<evidence type="ECO:0000313" key="7">
    <source>
        <dbReference type="Proteomes" id="UP000191257"/>
    </source>
</evidence>
<evidence type="ECO:0000259" key="5">
    <source>
        <dbReference type="Pfam" id="PF01471"/>
    </source>
</evidence>
<dbReference type="RefSeq" id="WP_080622380.1">
    <property type="nucleotide sequence ID" value="NZ_CAWMZI010000001.1"/>
</dbReference>
<dbReference type="Gene3D" id="1.10.530.40">
    <property type="match status" value="1"/>
</dbReference>
<dbReference type="InterPro" id="IPR023347">
    <property type="entry name" value="Lysozyme_dom_sf"/>
</dbReference>
<dbReference type="AlphaFoldDB" id="A0A1V0GVV2"/>
<evidence type="ECO:0000313" key="6">
    <source>
        <dbReference type="EMBL" id="ARC37920.1"/>
    </source>
</evidence>
<name>A0A1V0GVV2_9RHOB</name>
<comment type="similarity">
    <text evidence="4">Belongs to the glycosyl hydrolase 24 family.</text>
</comment>
<feature type="domain" description="Peptidoglycan binding-like" evidence="5">
    <location>
        <begin position="202"/>
        <end position="254"/>
    </location>
</feature>
<keyword evidence="2 4" id="KW-0081">Bacteriolytic enzyme</keyword>
<evidence type="ECO:0000256" key="1">
    <source>
        <dbReference type="ARBA" id="ARBA00022529"/>
    </source>
</evidence>
<dbReference type="Pfam" id="PF00959">
    <property type="entry name" value="Phage_lysozyme"/>
    <property type="match status" value="1"/>
</dbReference>
<evidence type="ECO:0000256" key="3">
    <source>
        <dbReference type="ARBA" id="ARBA00023200"/>
    </source>
</evidence>
<gene>
    <name evidence="6" type="ORF">A6J80_17565</name>
</gene>
<proteinExistence type="inferred from homology"/>
<dbReference type="GO" id="GO:0031640">
    <property type="term" value="P:killing of cells of another organism"/>
    <property type="evidence" value="ECO:0007669"/>
    <property type="project" value="UniProtKB-KW"/>
</dbReference>
<dbReference type="STRING" id="147645.A6J80_17565"/>
<keyword evidence="1 4" id="KW-0929">Antimicrobial</keyword>
<organism evidence="6 7">
    <name type="scientific">Paracoccus yeei</name>
    <dbReference type="NCBI Taxonomy" id="147645"/>
    <lineage>
        <taxon>Bacteria</taxon>
        <taxon>Pseudomonadati</taxon>
        <taxon>Pseudomonadota</taxon>
        <taxon>Alphaproteobacteria</taxon>
        <taxon>Rhodobacterales</taxon>
        <taxon>Paracoccaceae</taxon>
        <taxon>Paracoccus</taxon>
    </lineage>
</organism>
<dbReference type="GO" id="GO:0003796">
    <property type="term" value="F:lysozyme activity"/>
    <property type="evidence" value="ECO:0007669"/>
    <property type="project" value="UniProtKB-EC"/>
</dbReference>
<dbReference type="Gene3D" id="1.10.101.10">
    <property type="entry name" value="PGBD-like superfamily/PGBD"/>
    <property type="match status" value="1"/>
</dbReference>
<accession>A0A1V0GVV2</accession>
<protein>
    <recommendedName>
        <fullName evidence="4">Lysozyme</fullName>
        <ecNumber evidence="4">3.2.1.17</ecNumber>
    </recommendedName>
</protein>
<dbReference type="EMBL" id="CP020442">
    <property type="protein sequence ID" value="ARC37920.1"/>
    <property type="molecule type" value="Genomic_DNA"/>
</dbReference>
<reference evidence="6" key="1">
    <citation type="submission" date="2017-12" db="EMBL/GenBank/DDBJ databases">
        <title>FDA dAtabase for Regulatory Grade micrObial Sequences (FDA-ARGOS): Supporting development and validation of Infectious Disease Dx tests.</title>
        <authorList>
            <person name="Campos J."/>
            <person name="Goldberg B."/>
            <person name="Tallon L."/>
            <person name="Sadzewicz L."/>
            <person name="Sengamalay N."/>
            <person name="Ott S."/>
            <person name="Godinez A."/>
            <person name="Nagaraj S."/>
            <person name="Vyas G."/>
            <person name="Aluvathingal J."/>
            <person name="Nadendla S."/>
            <person name="Geyer C."/>
            <person name="Nandy P."/>
            <person name="Hobson J."/>
            <person name="Sichtig H."/>
        </authorList>
    </citation>
    <scope>NUCLEOTIDE SEQUENCE</scope>
    <source>
        <strain evidence="6">FDAARGOS_252</strain>
    </source>
</reference>
<evidence type="ECO:0000256" key="4">
    <source>
        <dbReference type="RuleBase" id="RU003788"/>
    </source>
</evidence>
<dbReference type="PANTHER" id="PTHR38107">
    <property type="match status" value="1"/>
</dbReference>
<keyword evidence="7" id="KW-1185">Reference proteome</keyword>
<dbReference type="GO" id="GO:0009253">
    <property type="term" value="P:peptidoglycan catabolic process"/>
    <property type="evidence" value="ECO:0007669"/>
    <property type="project" value="InterPro"/>
</dbReference>
<dbReference type="KEGG" id="pye:A6J80_17565"/>
<dbReference type="PANTHER" id="PTHR38107:SF3">
    <property type="entry name" value="LYSOZYME RRRD-RELATED"/>
    <property type="match status" value="1"/>
</dbReference>
<dbReference type="Proteomes" id="UP000191257">
    <property type="component" value="Chromosome"/>
</dbReference>
<keyword evidence="3" id="KW-1035">Host cytoplasm</keyword>
<keyword evidence="4" id="KW-0378">Hydrolase</keyword>
<dbReference type="GO" id="GO:0042742">
    <property type="term" value="P:defense response to bacterium"/>
    <property type="evidence" value="ECO:0007669"/>
    <property type="project" value="UniProtKB-KW"/>
</dbReference>
<dbReference type="EC" id="3.2.1.17" evidence="4"/>
<dbReference type="InterPro" id="IPR036365">
    <property type="entry name" value="PGBD-like_sf"/>
</dbReference>
<dbReference type="SUPFAM" id="SSF53955">
    <property type="entry name" value="Lysozyme-like"/>
    <property type="match status" value="1"/>
</dbReference>